<accession>A0A6P4IDL2</accession>
<dbReference type="OrthoDB" id="7865833at2759"/>
<proteinExistence type="predicted"/>
<feature type="compositionally biased region" description="Polar residues" evidence="1">
    <location>
        <begin position="93"/>
        <end position="104"/>
    </location>
</feature>
<feature type="region of interest" description="Disordered" evidence="1">
    <location>
        <begin position="1"/>
        <end position="27"/>
    </location>
</feature>
<dbReference type="Proteomes" id="UP001652661">
    <property type="component" value="Chromosome 3R"/>
</dbReference>
<sequence>MTLCPPINLHATHRPSALRPAPSPSERKSIARNLFGNAPGDSNIDELLAKEQRKMLIRIKECYNFDILAEEQREQEAAEITGQRFPYQSVVTPPLSDSATTSPKSCPEATPPSMGAGVAISAQQISIAIKRMSSNSSSDLASSSTIHGLKRKYRVRKNVPKIIKMSYEISNNINNSNNNVDNGTCELGNAEQ</sequence>
<keyword evidence="2" id="KW-1185">Reference proteome</keyword>
<gene>
    <name evidence="3" type="primary">glec</name>
</gene>
<evidence type="ECO:0000256" key="1">
    <source>
        <dbReference type="SAM" id="MobiDB-lite"/>
    </source>
</evidence>
<dbReference type="RefSeq" id="XP_017020618.1">
    <property type="nucleotide sequence ID" value="XM_017165129.3"/>
</dbReference>
<evidence type="ECO:0000313" key="3">
    <source>
        <dbReference type="RefSeq" id="XP_017020618.1"/>
    </source>
</evidence>
<protein>
    <submittedName>
        <fullName evidence="3">Gliolectin</fullName>
    </submittedName>
</protein>
<organism evidence="2 3">
    <name type="scientific">Drosophila kikkawai</name>
    <name type="common">Fruit fly</name>
    <dbReference type="NCBI Taxonomy" id="30033"/>
    <lineage>
        <taxon>Eukaryota</taxon>
        <taxon>Metazoa</taxon>
        <taxon>Ecdysozoa</taxon>
        <taxon>Arthropoda</taxon>
        <taxon>Hexapoda</taxon>
        <taxon>Insecta</taxon>
        <taxon>Pterygota</taxon>
        <taxon>Neoptera</taxon>
        <taxon>Endopterygota</taxon>
        <taxon>Diptera</taxon>
        <taxon>Brachycera</taxon>
        <taxon>Muscomorpha</taxon>
        <taxon>Ephydroidea</taxon>
        <taxon>Drosophilidae</taxon>
        <taxon>Drosophila</taxon>
        <taxon>Sophophora</taxon>
    </lineage>
</organism>
<dbReference type="OMA" id="DECNPKA"/>
<name>A0A6P4IDL2_DROKI</name>
<reference evidence="3" key="1">
    <citation type="submission" date="2025-08" db="UniProtKB">
        <authorList>
            <consortium name="RefSeq"/>
        </authorList>
    </citation>
    <scope>IDENTIFICATION</scope>
    <source>
        <strain evidence="3">14028-0561.14</strain>
        <tissue evidence="3">Whole fly</tissue>
    </source>
</reference>
<evidence type="ECO:0000313" key="2">
    <source>
        <dbReference type="Proteomes" id="UP001652661"/>
    </source>
</evidence>
<feature type="region of interest" description="Disordered" evidence="1">
    <location>
        <begin position="93"/>
        <end position="114"/>
    </location>
</feature>
<dbReference type="AlphaFoldDB" id="A0A6P4IDL2"/>